<dbReference type="Pfam" id="PF03807">
    <property type="entry name" value="F420_oxidored"/>
    <property type="match status" value="1"/>
</dbReference>
<dbReference type="Pfam" id="PF17885">
    <property type="entry name" value="Smoa_sbd"/>
    <property type="match status" value="1"/>
</dbReference>
<dbReference type="InterPro" id="IPR028939">
    <property type="entry name" value="P5C_Rdtase_cat_N"/>
</dbReference>
<name>A0A7Y7B4D6_STRMO</name>
<keyword evidence="4" id="KW-1185">Reference proteome</keyword>
<evidence type="ECO:0000259" key="2">
    <source>
        <dbReference type="Pfam" id="PF17885"/>
    </source>
</evidence>
<evidence type="ECO:0000313" key="3">
    <source>
        <dbReference type="EMBL" id="NVK78655.1"/>
    </source>
</evidence>
<gene>
    <name evidence="3" type="ORF">HG542_13370</name>
</gene>
<dbReference type="SUPFAM" id="SSF51905">
    <property type="entry name" value="FAD/NAD(P)-binding domain"/>
    <property type="match status" value="1"/>
</dbReference>
<protein>
    <submittedName>
        <fullName evidence="3">NAD(P)-binding domain-containing protein</fullName>
    </submittedName>
</protein>
<evidence type="ECO:0000313" key="4">
    <source>
        <dbReference type="Proteomes" id="UP000587462"/>
    </source>
</evidence>
<dbReference type="AlphaFoldDB" id="A0A7Y7B4D6"/>
<dbReference type="Gene3D" id="3.30.9.40">
    <property type="match status" value="1"/>
</dbReference>
<dbReference type="Proteomes" id="UP000587462">
    <property type="component" value="Unassembled WGS sequence"/>
</dbReference>
<feature type="domain" description="Pyrroline-5-carboxylate reductase catalytic N-terminal" evidence="1">
    <location>
        <begin position="3"/>
        <end position="40"/>
    </location>
</feature>
<proteinExistence type="predicted"/>
<accession>A0A7Y7B4D6</accession>
<comment type="caution">
    <text evidence="3">The sequence shown here is derived from an EMBL/GenBank/DDBJ whole genome shotgun (WGS) entry which is preliminary data.</text>
</comment>
<dbReference type="EMBL" id="JABBXF010000027">
    <property type="protein sequence ID" value="NVK78655.1"/>
    <property type="molecule type" value="Genomic_DNA"/>
</dbReference>
<dbReference type="RefSeq" id="WP_171080971.1">
    <property type="nucleotide sequence ID" value="NZ_BNBU01000010.1"/>
</dbReference>
<feature type="domain" description="Styrene monooxygenase StyA putative substrate binding" evidence="2">
    <location>
        <begin position="146"/>
        <end position="253"/>
    </location>
</feature>
<dbReference type="InterPro" id="IPR036188">
    <property type="entry name" value="FAD/NAD-bd_sf"/>
</dbReference>
<dbReference type="Gene3D" id="3.50.50.60">
    <property type="entry name" value="FAD/NAD(P)-binding domain"/>
    <property type="match status" value="2"/>
</dbReference>
<organism evidence="3 4">
    <name type="scientific">Streptomyces morookaense</name>
    <name type="common">Streptoverticillium morookaense</name>
    <dbReference type="NCBI Taxonomy" id="1970"/>
    <lineage>
        <taxon>Bacteria</taxon>
        <taxon>Bacillati</taxon>
        <taxon>Actinomycetota</taxon>
        <taxon>Actinomycetes</taxon>
        <taxon>Kitasatosporales</taxon>
        <taxon>Streptomycetaceae</taxon>
        <taxon>Streptomyces</taxon>
    </lineage>
</organism>
<dbReference type="InterPro" id="IPR041654">
    <property type="entry name" value="StyA_sbd"/>
</dbReference>
<evidence type="ECO:0000259" key="1">
    <source>
        <dbReference type="Pfam" id="PF03807"/>
    </source>
</evidence>
<sequence length="412" mass="44600">MRRIAIVGAGQAGLQLALGLRAAGYEVTVVAARKPEEIRAGRVTSTQQMFAPALALEREAGLNLWDGEVPWIHGAALTTVDPEHGRRPPVAGPLVAPAQSVDQRVKTARWLELLEEQGGRVEYREASADDLAELAYAHDLTVVATGRGTLGEVFGRDERHSPYDRPQRVVAVVYAHGVAPAPGDPYLRMAGFPGVGEFFVMPALTLSGPCHAVLWEGVPGGPLDCWQELRGDPQAVLARTLEVLRERAPWEYELCADAEPTDAGAALSGAVTPVVRHPVAEVAPDTYVLGMADAVVVNDPITGQGCNNAARAAARYLTAIRERGELPFDRAWMHGVFAAYWEHARHGTSFTNLVLSAPLPEHVRRLLTAAGEHREIAHRYVNGFADPADYQDWLMDEDRAEAYLKAVTGSGR</sequence>
<dbReference type="PRINTS" id="PR00420">
    <property type="entry name" value="RNGMNOXGNASE"/>
</dbReference>
<reference evidence="3 4" key="1">
    <citation type="submission" date="2020-04" db="EMBL/GenBank/DDBJ databases">
        <title>Draft Genome Sequence of Streptomyces morookaense DSM 40503, an 8-azaguanine-producing strain.</title>
        <authorList>
            <person name="Qi J."/>
            <person name="Gao J.-M."/>
        </authorList>
    </citation>
    <scope>NUCLEOTIDE SEQUENCE [LARGE SCALE GENOMIC DNA]</scope>
    <source>
        <strain evidence="3 4">DSM 40503</strain>
    </source>
</reference>